<keyword evidence="3" id="KW-1185">Reference proteome</keyword>
<feature type="transmembrane region" description="Helical" evidence="1">
    <location>
        <begin position="43"/>
        <end position="70"/>
    </location>
</feature>
<organism evidence="2 3">
    <name type="scientific">Pendulispora albinea</name>
    <dbReference type="NCBI Taxonomy" id="2741071"/>
    <lineage>
        <taxon>Bacteria</taxon>
        <taxon>Pseudomonadati</taxon>
        <taxon>Myxococcota</taxon>
        <taxon>Myxococcia</taxon>
        <taxon>Myxococcales</taxon>
        <taxon>Sorangiineae</taxon>
        <taxon>Pendulisporaceae</taxon>
        <taxon>Pendulispora</taxon>
    </lineage>
</organism>
<evidence type="ECO:0000256" key="1">
    <source>
        <dbReference type="SAM" id="Phobius"/>
    </source>
</evidence>
<accession>A0ABZ2LY76</accession>
<dbReference type="EMBL" id="CP089984">
    <property type="protein sequence ID" value="WXB15843.1"/>
    <property type="molecule type" value="Genomic_DNA"/>
</dbReference>
<evidence type="ECO:0000313" key="2">
    <source>
        <dbReference type="EMBL" id="WXB15843.1"/>
    </source>
</evidence>
<feature type="transmembrane region" description="Helical" evidence="1">
    <location>
        <begin position="498"/>
        <end position="516"/>
    </location>
</feature>
<feature type="transmembrane region" description="Helical" evidence="1">
    <location>
        <begin position="261"/>
        <end position="282"/>
    </location>
</feature>
<feature type="transmembrane region" description="Helical" evidence="1">
    <location>
        <begin position="120"/>
        <end position="148"/>
    </location>
</feature>
<evidence type="ECO:0008006" key="4">
    <source>
        <dbReference type="Google" id="ProtNLM"/>
    </source>
</evidence>
<dbReference type="RefSeq" id="WP_394825477.1">
    <property type="nucleotide sequence ID" value="NZ_CP089984.1"/>
</dbReference>
<keyword evidence="1" id="KW-0472">Membrane</keyword>
<feature type="transmembrane region" description="Helical" evidence="1">
    <location>
        <begin position="160"/>
        <end position="186"/>
    </location>
</feature>
<protein>
    <recommendedName>
        <fullName evidence="4">ABC-2 type transport system permease protein</fullName>
    </recommendedName>
</protein>
<feature type="transmembrane region" description="Helical" evidence="1">
    <location>
        <begin position="192"/>
        <end position="211"/>
    </location>
</feature>
<evidence type="ECO:0000313" key="3">
    <source>
        <dbReference type="Proteomes" id="UP001370348"/>
    </source>
</evidence>
<reference evidence="2 3" key="1">
    <citation type="submission" date="2021-12" db="EMBL/GenBank/DDBJ databases">
        <title>Discovery of the Pendulisporaceae a myxobacterial family with distinct sporulation behavior and unique specialized metabolism.</title>
        <authorList>
            <person name="Garcia R."/>
            <person name="Popoff A."/>
            <person name="Bader C.D."/>
            <person name="Loehr J."/>
            <person name="Walesch S."/>
            <person name="Walt C."/>
            <person name="Boldt J."/>
            <person name="Bunk B."/>
            <person name="Haeckl F.J.F.P.J."/>
            <person name="Gunesch A.P."/>
            <person name="Birkelbach J."/>
            <person name="Nuebel U."/>
            <person name="Pietschmann T."/>
            <person name="Bach T."/>
            <person name="Mueller R."/>
        </authorList>
    </citation>
    <scope>NUCLEOTIDE SEQUENCE [LARGE SCALE GENOMIC DNA]</scope>
    <source>
        <strain evidence="2 3">MSr11954</strain>
    </source>
</reference>
<feature type="transmembrane region" description="Helical" evidence="1">
    <location>
        <begin position="428"/>
        <end position="447"/>
    </location>
</feature>
<dbReference type="Proteomes" id="UP001370348">
    <property type="component" value="Chromosome"/>
</dbReference>
<feature type="transmembrane region" description="Helical" evidence="1">
    <location>
        <begin position="82"/>
        <end position="100"/>
    </location>
</feature>
<gene>
    <name evidence="2" type="ORF">LZC94_00930</name>
</gene>
<feature type="transmembrane region" description="Helical" evidence="1">
    <location>
        <begin position="326"/>
        <end position="346"/>
    </location>
</feature>
<sequence length="540" mass="57019">MALNSPGRKPLAAFLVLRAVIASHVQTATNRVRREMGRRGLIAMVALVIVLMATMVLPLVAWAATIGYLAGEYITEIDMQRMLGLFLLFVSFGGGILSGTTGGGRQIAWESYRAFPIRHAILFAAELLASLFDLVPLLLSTMILANMIALGIGQPRAAPVLVLLAVESAGFVLITQTLVASLAAALLRRLRVAFGMLILVGAVATQLLVSLGRPTSSGTPLTAEGIGARVTQLRAALESAAEWLPGTQGVRSVALMAEGRYADAFACHAYPLGLLLLGVFVASRFMAREVASGGIAPASQGARLWSFGSPVWGVARLTWLTLMDSAIGRFGLIAPLLTIALIRLPLLHWLGSALSTPGAYAYVMLSTSAIQLNQFGLDGHGIKSLFLLPVSTETLFRGKSLGMGAYCAVQAVLLAALLGLVQEAPPDELLAGLFLGGSFFLAQNMAGRWTSAWLPRRLPRRDTRGTSAPIGLVLVSLALTIVTGGSLGGLYAVCQRTASSWLVPVMGVVFAALLAAHRLTLASAVRYFDAQRERVLQAIG</sequence>
<keyword evidence="1" id="KW-1133">Transmembrane helix</keyword>
<proteinExistence type="predicted"/>
<name>A0ABZ2LY76_9BACT</name>
<feature type="transmembrane region" description="Helical" evidence="1">
    <location>
        <begin position="403"/>
        <end position="422"/>
    </location>
</feature>
<keyword evidence="1" id="KW-0812">Transmembrane</keyword>
<feature type="transmembrane region" description="Helical" evidence="1">
    <location>
        <begin position="468"/>
        <end position="492"/>
    </location>
</feature>